<feature type="chain" id="PRO_5047257548" description="THAP4-like heme-binding beta-barrel domain-containing protein" evidence="1">
    <location>
        <begin position="23"/>
        <end position="181"/>
    </location>
</feature>
<dbReference type="Proteomes" id="UP001228905">
    <property type="component" value="Unassembled WGS sequence"/>
</dbReference>
<evidence type="ECO:0008006" key="4">
    <source>
        <dbReference type="Google" id="ProtNLM"/>
    </source>
</evidence>
<protein>
    <recommendedName>
        <fullName evidence="4">THAP4-like heme-binding beta-barrel domain-containing protein</fullName>
    </recommendedName>
</protein>
<organism evidence="2 3">
    <name type="scientific">Caulobacter ginsengisoli</name>
    <dbReference type="NCBI Taxonomy" id="400775"/>
    <lineage>
        <taxon>Bacteria</taxon>
        <taxon>Pseudomonadati</taxon>
        <taxon>Pseudomonadota</taxon>
        <taxon>Alphaproteobacteria</taxon>
        <taxon>Caulobacterales</taxon>
        <taxon>Caulobacteraceae</taxon>
        <taxon>Caulobacter</taxon>
    </lineage>
</organism>
<evidence type="ECO:0000313" key="2">
    <source>
        <dbReference type="EMBL" id="MDQ0462766.1"/>
    </source>
</evidence>
<accession>A0ABU0IMZ9</accession>
<keyword evidence="3" id="KW-1185">Reference proteome</keyword>
<keyword evidence="1" id="KW-0732">Signal</keyword>
<name>A0ABU0IMZ9_9CAUL</name>
<gene>
    <name evidence="2" type="ORF">QO010_000514</name>
</gene>
<proteinExistence type="predicted"/>
<feature type="signal peptide" evidence="1">
    <location>
        <begin position="1"/>
        <end position="22"/>
    </location>
</feature>
<dbReference type="RefSeq" id="WP_307345571.1">
    <property type="nucleotide sequence ID" value="NZ_JAUSVS010000001.1"/>
</dbReference>
<dbReference type="EMBL" id="JAUSVS010000001">
    <property type="protein sequence ID" value="MDQ0462766.1"/>
    <property type="molecule type" value="Genomic_DNA"/>
</dbReference>
<sequence length="181" mass="20111">MKQICRVLILMLALAGGSAVFASEADLDGLAAIQPLVGDWTGVGEGDPGTSAAARHAERAQDGRYIMVAGRSVYPKQDKNPKGEVHTSLDVWSFDKARRLIVMRQFDNLGFVSTYVQDRAASREGHVVMVSESMENVPAGWRARYTYDFIGADEYRELFELDPDGKGFQTYVTGRYLRDRP</sequence>
<reference evidence="2 3" key="1">
    <citation type="submission" date="2023-07" db="EMBL/GenBank/DDBJ databases">
        <title>Genomic Encyclopedia of Type Strains, Phase IV (KMG-IV): sequencing the most valuable type-strain genomes for metagenomic binning, comparative biology and taxonomic classification.</title>
        <authorList>
            <person name="Goeker M."/>
        </authorList>
    </citation>
    <scope>NUCLEOTIDE SEQUENCE [LARGE SCALE GENOMIC DNA]</scope>
    <source>
        <strain evidence="2 3">DSM 18695</strain>
    </source>
</reference>
<evidence type="ECO:0000313" key="3">
    <source>
        <dbReference type="Proteomes" id="UP001228905"/>
    </source>
</evidence>
<comment type="caution">
    <text evidence="2">The sequence shown here is derived from an EMBL/GenBank/DDBJ whole genome shotgun (WGS) entry which is preliminary data.</text>
</comment>
<evidence type="ECO:0000256" key="1">
    <source>
        <dbReference type="SAM" id="SignalP"/>
    </source>
</evidence>